<dbReference type="InterPro" id="IPR005583">
    <property type="entry name" value="YaaA"/>
</dbReference>
<protein>
    <recommendedName>
        <fullName evidence="1">UPF0246 protein H8S37_12145</fullName>
    </recommendedName>
</protein>
<name>A0A923RQM9_9FIRM</name>
<dbReference type="RefSeq" id="WP_186876329.1">
    <property type="nucleotide sequence ID" value="NZ_JACOPF010000002.1"/>
</dbReference>
<dbReference type="NCBIfam" id="NF002543">
    <property type="entry name" value="PRK02101.1-4"/>
    <property type="match status" value="1"/>
</dbReference>
<organism evidence="2 3">
    <name type="scientific">Mediterraneibacter hominis</name>
    <dbReference type="NCBI Taxonomy" id="2763054"/>
    <lineage>
        <taxon>Bacteria</taxon>
        <taxon>Bacillati</taxon>
        <taxon>Bacillota</taxon>
        <taxon>Clostridia</taxon>
        <taxon>Lachnospirales</taxon>
        <taxon>Lachnospiraceae</taxon>
        <taxon>Mediterraneibacter</taxon>
    </lineage>
</organism>
<dbReference type="GO" id="GO:0005829">
    <property type="term" value="C:cytosol"/>
    <property type="evidence" value="ECO:0007669"/>
    <property type="project" value="TreeGrafter"/>
</dbReference>
<gene>
    <name evidence="2" type="primary">yaaA</name>
    <name evidence="2" type="ORF">H8S37_12145</name>
</gene>
<dbReference type="GO" id="GO:0033194">
    <property type="term" value="P:response to hydroperoxide"/>
    <property type="evidence" value="ECO:0007669"/>
    <property type="project" value="TreeGrafter"/>
</dbReference>
<dbReference type="Pfam" id="PF03883">
    <property type="entry name" value="H2O2_YaaD"/>
    <property type="match status" value="1"/>
</dbReference>
<proteinExistence type="inferred from homology"/>
<comment type="caution">
    <text evidence="2">The sequence shown here is derived from an EMBL/GenBank/DDBJ whole genome shotgun (WGS) entry which is preliminary data.</text>
</comment>
<dbReference type="AlphaFoldDB" id="A0A923RQM9"/>
<evidence type="ECO:0000256" key="1">
    <source>
        <dbReference type="HAMAP-Rule" id="MF_00652"/>
    </source>
</evidence>
<dbReference type="EMBL" id="JACOPF010000002">
    <property type="protein sequence ID" value="MBC5689671.1"/>
    <property type="molecule type" value="Genomic_DNA"/>
</dbReference>
<evidence type="ECO:0000313" key="2">
    <source>
        <dbReference type="EMBL" id="MBC5689671.1"/>
    </source>
</evidence>
<comment type="similarity">
    <text evidence="1">Belongs to the UPF0246 family.</text>
</comment>
<dbReference type="HAMAP" id="MF_00652">
    <property type="entry name" value="UPF0246"/>
    <property type="match status" value="1"/>
</dbReference>
<accession>A0A923RQM9</accession>
<dbReference type="PANTHER" id="PTHR30283">
    <property type="entry name" value="PEROXIDE STRESS RESPONSE PROTEIN YAAA"/>
    <property type="match status" value="1"/>
</dbReference>
<sequence>MLKIILSPAKKMNVYDEYPCELTVPVFLNKTNILMELLKEQSLSDLQKLWQCSDKLAQENYQRLHTYHLSQNMTPALLAYEGIQYQYISPSVFSDMQWEYVNQHLKILSGFYGILRPTDGVIPYRLEMQAKLKTNTFKGLYAFWGSSLYEELSREGTDEIINLASAEYSKAVLPYIPPHIHCVTCIFGEMLNGKVKVKATQAKMARGEMVRWMSEKQITTSKALTKFTALSYHYRPELSTPEELVFIKEKQPSL</sequence>
<reference evidence="2" key="1">
    <citation type="submission" date="2020-08" db="EMBL/GenBank/DDBJ databases">
        <title>Genome public.</title>
        <authorList>
            <person name="Liu C."/>
            <person name="Sun Q."/>
        </authorList>
    </citation>
    <scope>NUCLEOTIDE SEQUENCE</scope>
    <source>
        <strain evidence="2">NSJ-55</strain>
    </source>
</reference>
<keyword evidence="3" id="KW-1185">Reference proteome</keyword>
<dbReference type="PANTHER" id="PTHR30283:SF4">
    <property type="entry name" value="PEROXIDE STRESS RESISTANCE PROTEIN YAAA"/>
    <property type="match status" value="1"/>
</dbReference>
<evidence type="ECO:0000313" key="3">
    <source>
        <dbReference type="Proteomes" id="UP000652477"/>
    </source>
</evidence>
<dbReference type="Proteomes" id="UP000652477">
    <property type="component" value="Unassembled WGS sequence"/>
</dbReference>